<dbReference type="PANTHER" id="PTHR43698:SF1">
    <property type="entry name" value="BLL4564 PROTEIN"/>
    <property type="match status" value="1"/>
</dbReference>
<dbReference type="InterPro" id="IPR014710">
    <property type="entry name" value="RmlC-like_jellyroll"/>
</dbReference>
<dbReference type="InterPro" id="IPR013096">
    <property type="entry name" value="Cupin_2"/>
</dbReference>
<sequence length="132" mass="14346">MQIYRKGSSQANRPPESTFTGDVYISDYFQRAAPSRLSGATAVFGPGSRTPWKTNPLGQTVIVTSGVGWAQCEGEEIVEIRAGDVVWFPPGERHWEGATPDQAMTYFAIQEGGVGFGARVTEEEYRNGPSAN</sequence>
<evidence type="ECO:0000313" key="2">
    <source>
        <dbReference type="EMBL" id="CAA9429934.1"/>
    </source>
</evidence>
<dbReference type="InterPro" id="IPR047263">
    <property type="entry name" value="HNL-like_cupin"/>
</dbReference>
<dbReference type="EMBL" id="CADCUT010000189">
    <property type="protein sequence ID" value="CAA9429934.1"/>
    <property type="molecule type" value="Genomic_DNA"/>
</dbReference>
<dbReference type="CDD" id="cd02233">
    <property type="entry name" value="cupin_HNL-like"/>
    <property type="match status" value="1"/>
</dbReference>
<dbReference type="Gene3D" id="2.60.120.10">
    <property type="entry name" value="Jelly Rolls"/>
    <property type="match status" value="1"/>
</dbReference>
<dbReference type="SUPFAM" id="SSF51182">
    <property type="entry name" value="RmlC-like cupins"/>
    <property type="match status" value="1"/>
</dbReference>
<evidence type="ECO:0000259" key="1">
    <source>
        <dbReference type="Pfam" id="PF07883"/>
    </source>
</evidence>
<dbReference type="Pfam" id="PF07883">
    <property type="entry name" value="Cupin_2"/>
    <property type="match status" value="1"/>
</dbReference>
<dbReference type="PANTHER" id="PTHR43698">
    <property type="entry name" value="RIBD C-TERMINAL DOMAIN CONTAINING PROTEIN"/>
    <property type="match status" value="1"/>
</dbReference>
<accession>A0A6J4Q0P7</accession>
<reference evidence="2" key="1">
    <citation type="submission" date="2020-02" db="EMBL/GenBank/DDBJ databases">
        <authorList>
            <person name="Meier V. D."/>
        </authorList>
    </citation>
    <scope>NUCLEOTIDE SEQUENCE</scope>
    <source>
        <strain evidence="2">AVDCRST_MAG03</strain>
    </source>
</reference>
<name>A0A6J4Q0P7_9ACTN</name>
<gene>
    <name evidence="2" type="ORF">AVDCRST_MAG03-3163</name>
</gene>
<dbReference type="AlphaFoldDB" id="A0A6J4Q0P7"/>
<dbReference type="InterPro" id="IPR011051">
    <property type="entry name" value="RmlC_Cupin_sf"/>
</dbReference>
<proteinExistence type="predicted"/>
<organism evidence="2">
    <name type="scientific">uncultured Rubrobacteraceae bacterium</name>
    <dbReference type="NCBI Taxonomy" id="349277"/>
    <lineage>
        <taxon>Bacteria</taxon>
        <taxon>Bacillati</taxon>
        <taxon>Actinomycetota</taxon>
        <taxon>Rubrobacteria</taxon>
        <taxon>Rubrobacterales</taxon>
        <taxon>Rubrobacteraceae</taxon>
        <taxon>environmental samples</taxon>
    </lineage>
</organism>
<feature type="domain" description="Cupin type-2" evidence="1">
    <location>
        <begin position="43"/>
        <end position="109"/>
    </location>
</feature>
<protein>
    <submittedName>
        <fullName evidence="2">Transcriptional regulator</fullName>
    </submittedName>
</protein>